<dbReference type="Gene3D" id="3.40.50.2000">
    <property type="entry name" value="Glycogen Phosphorylase B"/>
    <property type="match status" value="1"/>
</dbReference>
<dbReference type="Pfam" id="PF13692">
    <property type="entry name" value="Glyco_trans_1_4"/>
    <property type="match status" value="1"/>
</dbReference>
<name>A0ABP6MLR2_9ACTN</name>
<feature type="domain" description="Aminoglycoside phosphotransferase" evidence="2">
    <location>
        <begin position="400"/>
        <end position="645"/>
    </location>
</feature>
<accession>A0ABP6MLR2</accession>
<dbReference type="RefSeq" id="WP_344855833.1">
    <property type="nucleotide sequence ID" value="NZ_BAAAUT010000004.1"/>
</dbReference>
<organism evidence="3 4">
    <name type="scientific">Planomonospora alba</name>
    <dbReference type="NCBI Taxonomy" id="161354"/>
    <lineage>
        <taxon>Bacteria</taxon>
        <taxon>Bacillati</taxon>
        <taxon>Actinomycetota</taxon>
        <taxon>Actinomycetes</taxon>
        <taxon>Streptosporangiales</taxon>
        <taxon>Streptosporangiaceae</taxon>
        <taxon>Planomonospora</taxon>
    </lineage>
</organism>
<evidence type="ECO:0000259" key="2">
    <source>
        <dbReference type="Pfam" id="PF01636"/>
    </source>
</evidence>
<protein>
    <recommendedName>
        <fullName evidence="2">Aminoglycoside phosphotransferase domain-containing protein</fullName>
    </recommendedName>
</protein>
<sequence length="730" mass="79003">MTGTGPWVVVSDYPAWPSPYFAELERHAPARLRLEFASRLEDLDGRPAGVVNLHRLKRLYRGADGARTLVAAEAVLARLAALRRAGWRVVWTVHNLFPIDGGPPGEADRRAAYGVLDLADAVITHTRADARHLATLTRAPVTVAGWAGLTAGTSTVPPRVRELAARITAAPVSVLMLGNLTAYKDVAAAVRAFASRTRTAHLFVVGPSREEDMAGLTGVDHVHLHLERVPPEHVHALYRAADAALCPYRTDGPWEFFTRVLHPSSVGTAVAFGTPVIAPDLPAVAEMTAGRPRWLYPPGTGPGAALALAEAEAARLPRRTADGTHRWQAVLAAYERLSQELLASVASRSPGVAAAAGGRRRRPRSPSSEETRQVSGNPTERIAAVLADRYGLAAADLVQLPIGQGTVNYRAACADREVFVKNYPSGTDLRAEAEAVELSELARRHGIPAATVLRNRDGQVIDATTSTAVSVWEWMPGRVVTDLNTAQYEQAGHTLGRIHALFADLPAGAGPSPEAEKWRAIDPGELTATVDELLGIIAKRAADGLTDTFDVEAERTLTERRAVLPRIPELLAGLPRQLTTQVLHGDYSPVNLLFTGDALSAVLDFRPPEPFLLSYDLGRMAFYPNTVTGDPHWQDAARAFVAAYRAANPAVPAADVRACGRVALLQLLGSLYGVKQHYLKPGLFQEDLDEFWLMRHRTADIMLRHLPETDALLDDLTTRPPYGLDHRGEP</sequence>
<comment type="caution">
    <text evidence="3">The sequence shown here is derived from an EMBL/GenBank/DDBJ whole genome shotgun (WGS) entry which is preliminary data.</text>
</comment>
<feature type="region of interest" description="Disordered" evidence="1">
    <location>
        <begin position="352"/>
        <end position="379"/>
    </location>
</feature>
<proteinExistence type="predicted"/>
<reference evidence="4" key="1">
    <citation type="journal article" date="2019" name="Int. J. Syst. Evol. Microbiol.">
        <title>The Global Catalogue of Microorganisms (GCM) 10K type strain sequencing project: providing services to taxonomists for standard genome sequencing and annotation.</title>
        <authorList>
            <consortium name="The Broad Institute Genomics Platform"/>
            <consortium name="The Broad Institute Genome Sequencing Center for Infectious Disease"/>
            <person name="Wu L."/>
            <person name="Ma J."/>
        </authorList>
    </citation>
    <scope>NUCLEOTIDE SEQUENCE [LARGE SCALE GENOMIC DNA]</scope>
    <source>
        <strain evidence="4">JCM 9373</strain>
    </source>
</reference>
<gene>
    <name evidence="3" type="ORF">GCM10010466_07200</name>
</gene>
<evidence type="ECO:0000313" key="3">
    <source>
        <dbReference type="EMBL" id="GAA3118865.1"/>
    </source>
</evidence>
<dbReference type="Proteomes" id="UP001500320">
    <property type="component" value="Unassembled WGS sequence"/>
</dbReference>
<evidence type="ECO:0000313" key="4">
    <source>
        <dbReference type="Proteomes" id="UP001500320"/>
    </source>
</evidence>
<dbReference type="SUPFAM" id="SSF56112">
    <property type="entry name" value="Protein kinase-like (PK-like)"/>
    <property type="match status" value="1"/>
</dbReference>
<dbReference type="Pfam" id="PF01636">
    <property type="entry name" value="APH"/>
    <property type="match status" value="1"/>
</dbReference>
<dbReference type="InterPro" id="IPR002575">
    <property type="entry name" value="Aminoglycoside_PTrfase"/>
</dbReference>
<dbReference type="EMBL" id="BAAAUT010000004">
    <property type="protein sequence ID" value="GAA3118865.1"/>
    <property type="molecule type" value="Genomic_DNA"/>
</dbReference>
<dbReference type="InterPro" id="IPR011009">
    <property type="entry name" value="Kinase-like_dom_sf"/>
</dbReference>
<dbReference type="Gene3D" id="3.30.200.20">
    <property type="entry name" value="Phosphorylase Kinase, domain 1"/>
    <property type="match status" value="1"/>
</dbReference>
<dbReference type="SUPFAM" id="SSF53756">
    <property type="entry name" value="UDP-Glycosyltransferase/glycogen phosphorylase"/>
    <property type="match status" value="1"/>
</dbReference>
<evidence type="ECO:0000256" key="1">
    <source>
        <dbReference type="SAM" id="MobiDB-lite"/>
    </source>
</evidence>
<keyword evidence="4" id="KW-1185">Reference proteome</keyword>
<dbReference type="Gene3D" id="3.90.1200.10">
    <property type="match status" value="1"/>
</dbReference>